<dbReference type="InterPro" id="IPR033248">
    <property type="entry name" value="Transketolase_C"/>
</dbReference>
<reference evidence="12 13" key="1">
    <citation type="journal article" date="2021" name="Sci. Rep.">
        <title>The distribution of antibiotic resistance genes in chicken gut microbiota commensals.</title>
        <authorList>
            <person name="Juricova H."/>
            <person name="Matiasovicova J."/>
            <person name="Kubasova T."/>
            <person name="Cejkova D."/>
            <person name="Rychlik I."/>
        </authorList>
    </citation>
    <scope>NUCLEOTIDE SEQUENCE [LARGE SCALE GENOMIC DNA]</scope>
    <source>
        <strain evidence="12 13">An829</strain>
    </source>
</reference>
<feature type="binding site" evidence="10">
    <location>
        <begin position="165"/>
        <end position="166"/>
    </location>
    <ligand>
        <name>thiamine diphosphate</name>
        <dbReference type="ChEBI" id="CHEBI:58937"/>
    </ligand>
</feature>
<feature type="binding site" evidence="10">
    <location>
        <position position="91"/>
    </location>
    <ligand>
        <name>thiamine diphosphate</name>
        <dbReference type="ChEBI" id="CHEBI:58937"/>
    </ligand>
</feature>
<evidence type="ECO:0000256" key="4">
    <source>
        <dbReference type="ARBA" id="ARBA00022679"/>
    </source>
</evidence>
<dbReference type="Proteomes" id="UP000715095">
    <property type="component" value="Unassembled WGS sequence"/>
</dbReference>
<evidence type="ECO:0000256" key="5">
    <source>
        <dbReference type="ARBA" id="ARBA00022723"/>
    </source>
</evidence>
<feature type="binding site" evidence="10">
    <location>
        <position position="385"/>
    </location>
    <ligand>
        <name>thiamine diphosphate</name>
        <dbReference type="ChEBI" id="CHEBI:58937"/>
    </ligand>
</feature>
<comment type="caution">
    <text evidence="12">The sequence shown here is derived from an EMBL/GenBank/DDBJ whole genome shotgun (WGS) entry which is preliminary data.</text>
</comment>
<feature type="binding site" evidence="10">
    <location>
        <position position="164"/>
    </location>
    <ligand>
        <name>Mg(2+)</name>
        <dbReference type="ChEBI" id="CHEBI:18420"/>
    </ligand>
</feature>
<comment type="cofactor">
    <cofactor evidence="10">
        <name>thiamine diphosphate</name>
        <dbReference type="ChEBI" id="CHEBI:58937"/>
    </cofactor>
    <text evidence="10">Binds 1 thiamine pyrophosphate per subunit.</text>
</comment>
<evidence type="ECO:0000313" key="12">
    <source>
        <dbReference type="EMBL" id="MBM6703916.1"/>
    </source>
</evidence>
<keyword evidence="6 10" id="KW-0460">Magnesium</keyword>
<comment type="cofactor">
    <cofactor evidence="10">
        <name>Mg(2+)</name>
        <dbReference type="ChEBI" id="CHEBI:18420"/>
    </cofactor>
    <text evidence="10">Binds 1 Mg(2+) ion per subunit.</text>
</comment>
<keyword evidence="8 10" id="KW-0786">Thiamine pyrophosphate</keyword>
<evidence type="ECO:0000256" key="6">
    <source>
        <dbReference type="ARBA" id="ARBA00022842"/>
    </source>
</evidence>
<name>A0ABS2DRH7_9BURK</name>
<dbReference type="GO" id="GO:0008661">
    <property type="term" value="F:1-deoxy-D-xylulose-5-phosphate synthase activity"/>
    <property type="evidence" value="ECO:0007669"/>
    <property type="project" value="UniProtKB-EC"/>
</dbReference>
<dbReference type="Gene3D" id="3.40.50.920">
    <property type="match status" value="1"/>
</dbReference>
<dbReference type="Pfam" id="PF02780">
    <property type="entry name" value="Transketolase_C"/>
    <property type="match status" value="1"/>
</dbReference>
<dbReference type="HAMAP" id="MF_00315">
    <property type="entry name" value="DXP_synth"/>
    <property type="match status" value="1"/>
</dbReference>
<feature type="binding site" evidence="10">
    <location>
        <position position="303"/>
    </location>
    <ligand>
        <name>thiamine diphosphate</name>
        <dbReference type="ChEBI" id="CHEBI:58937"/>
    </ligand>
</feature>
<feature type="binding site" evidence="10">
    <location>
        <begin position="132"/>
        <end position="134"/>
    </location>
    <ligand>
        <name>thiamine diphosphate</name>
        <dbReference type="ChEBI" id="CHEBI:58937"/>
    </ligand>
</feature>
<sequence>MGAAAEETQSESAAPEGRFPLLSRIDSPEDLRGLPEAALPSLAEEIRGFMVESVSKTGGHLSSSLGAVELAIALQYVFNTPRDRIIWDVGHQAYAHKILTGRKGRFGTLRRFHGLSGFPKRSESEHDAFGTAHSSTSISAALGMAVAAKLRGETDRWTVAVIGDGALTGGMAIEALNDAGVYKSGVKLLIILNDNDCSISPPAGALSGHLAKIVSTRAFNSARERGKRALKHVPCLWDIAKRMEKQAINFVSPPSAIFSAFDLNYYGPIDGHDLKELVEVLRNLRELDQPLVLHVATQKGKGYKPAELNPTLYHGVSPFDPQKGIVVSDKPDKPTYTQIFGRWVCDMAERDDRLYAITPAMREGSGLVEFEKRFPERYRDVAIAEQHAVTYGAGLACGGLKPVVAIYSTFLQRALDQVIHDVALQNLPVMFAVDRGGIVGADGATHQGAFDIAELRGIPNMTVMTPSDENECRLMLNTAFAMDTPAAVRYPRGKGPGVEVSANFETIPVGVSRTLRAGHGVAFLGFGAMTNVLKPVAEALDATLIDMRFAKPLDRAVILRAAASHSLVVTAEEGALAGGAGEGVSSVIEEAGLVVSVMHFGLPDAFVEQGSHDEVMRELNLTSEAIEAAVRRRLAERTIEHGAFV</sequence>
<dbReference type="SMART" id="SM00861">
    <property type="entry name" value="Transket_pyr"/>
    <property type="match status" value="1"/>
</dbReference>
<evidence type="ECO:0000256" key="1">
    <source>
        <dbReference type="ARBA" id="ARBA00004980"/>
    </source>
</evidence>
<dbReference type="NCBIfam" id="NF003933">
    <property type="entry name" value="PRK05444.2-2"/>
    <property type="match status" value="1"/>
</dbReference>
<feature type="domain" description="Transketolase-like pyrimidine-binding" evidence="11">
    <location>
        <begin position="334"/>
        <end position="498"/>
    </location>
</feature>
<protein>
    <recommendedName>
        <fullName evidence="10">1-deoxy-D-xylulose-5-phosphate synthase</fullName>
        <ecNumber evidence="10">2.2.1.7</ecNumber>
    </recommendedName>
    <alternativeName>
        <fullName evidence="10">1-deoxyxylulose-5-phosphate synthase</fullName>
        <shortName evidence="10">DXP synthase</shortName>
        <shortName evidence="10">DXPS</shortName>
    </alternativeName>
</protein>
<comment type="similarity">
    <text evidence="2 10">Belongs to the transketolase family. DXPS subfamily.</text>
</comment>
<evidence type="ECO:0000256" key="7">
    <source>
        <dbReference type="ARBA" id="ARBA00022977"/>
    </source>
</evidence>
<evidence type="ECO:0000256" key="9">
    <source>
        <dbReference type="ARBA" id="ARBA00023229"/>
    </source>
</evidence>
<evidence type="ECO:0000259" key="11">
    <source>
        <dbReference type="SMART" id="SM00861"/>
    </source>
</evidence>
<dbReference type="CDD" id="cd02007">
    <property type="entry name" value="TPP_DXS"/>
    <property type="match status" value="1"/>
</dbReference>
<dbReference type="SUPFAM" id="SSF52922">
    <property type="entry name" value="TK C-terminal domain-like"/>
    <property type="match status" value="1"/>
</dbReference>
<dbReference type="RefSeq" id="WP_205102407.1">
    <property type="nucleotide sequence ID" value="NZ_JACJJC010000006.1"/>
</dbReference>
<comment type="catalytic activity">
    <reaction evidence="10">
        <text>D-glyceraldehyde 3-phosphate + pyruvate + H(+) = 1-deoxy-D-xylulose 5-phosphate + CO2</text>
        <dbReference type="Rhea" id="RHEA:12605"/>
        <dbReference type="ChEBI" id="CHEBI:15361"/>
        <dbReference type="ChEBI" id="CHEBI:15378"/>
        <dbReference type="ChEBI" id="CHEBI:16526"/>
        <dbReference type="ChEBI" id="CHEBI:57792"/>
        <dbReference type="ChEBI" id="CHEBI:59776"/>
        <dbReference type="EC" id="2.2.1.7"/>
    </reaction>
</comment>
<dbReference type="Pfam" id="PF13292">
    <property type="entry name" value="DXP_synthase_N"/>
    <property type="match status" value="1"/>
</dbReference>
<dbReference type="Pfam" id="PF02779">
    <property type="entry name" value="Transket_pyr"/>
    <property type="match status" value="1"/>
</dbReference>
<keyword evidence="5 10" id="KW-0479">Metal-binding</keyword>
<comment type="subunit">
    <text evidence="3 10">Homodimer.</text>
</comment>
<feature type="binding site" evidence="10">
    <location>
        <position position="195"/>
    </location>
    <ligand>
        <name>thiamine diphosphate</name>
        <dbReference type="ChEBI" id="CHEBI:58937"/>
    </ligand>
</feature>
<dbReference type="InterPro" id="IPR009014">
    <property type="entry name" value="Transketo_C/PFOR_II"/>
</dbReference>
<dbReference type="InterPro" id="IPR005477">
    <property type="entry name" value="Dxylulose-5-P_synthase"/>
</dbReference>
<keyword evidence="9 10" id="KW-0414">Isoprene biosynthesis</keyword>
<dbReference type="EMBL" id="JACJJC010000006">
    <property type="protein sequence ID" value="MBM6703916.1"/>
    <property type="molecule type" value="Genomic_DNA"/>
</dbReference>
<keyword evidence="7 10" id="KW-0784">Thiamine biosynthesis</keyword>
<comment type="function">
    <text evidence="10">Catalyzes the acyloin condensation reaction between C atoms 2 and 3 of pyruvate and glyceraldehyde 3-phosphate to yield 1-deoxy-D-xylulose-5-phosphate (DXP).</text>
</comment>
<dbReference type="Gene3D" id="3.40.50.970">
    <property type="match status" value="2"/>
</dbReference>
<dbReference type="SUPFAM" id="SSF52518">
    <property type="entry name" value="Thiamin diphosphate-binding fold (THDP-binding)"/>
    <property type="match status" value="2"/>
</dbReference>
<dbReference type="InterPro" id="IPR029061">
    <property type="entry name" value="THDP-binding"/>
</dbReference>
<dbReference type="PANTHER" id="PTHR43322">
    <property type="entry name" value="1-D-DEOXYXYLULOSE 5-PHOSPHATE SYNTHASE-RELATED"/>
    <property type="match status" value="1"/>
</dbReference>
<comment type="pathway">
    <text evidence="1 10">Metabolic intermediate biosynthesis; 1-deoxy-D-xylulose 5-phosphate biosynthesis; 1-deoxy-D-xylulose 5-phosphate from D-glyceraldehyde 3-phosphate and pyruvate: step 1/1.</text>
</comment>
<evidence type="ECO:0000256" key="10">
    <source>
        <dbReference type="HAMAP-Rule" id="MF_00315"/>
    </source>
</evidence>
<keyword evidence="13" id="KW-1185">Reference proteome</keyword>
<evidence type="ECO:0000313" key="13">
    <source>
        <dbReference type="Proteomes" id="UP000715095"/>
    </source>
</evidence>
<dbReference type="EC" id="2.2.1.7" evidence="10"/>
<dbReference type="CDD" id="cd07033">
    <property type="entry name" value="TPP_PYR_DXS_TK_like"/>
    <property type="match status" value="1"/>
</dbReference>
<keyword evidence="4 10" id="KW-0808">Transferase</keyword>
<proteinExistence type="inferred from homology"/>
<dbReference type="PANTHER" id="PTHR43322:SF5">
    <property type="entry name" value="1-DEOXY-D-XYLULOSE-5-PHOSPHATE SYNTHASE, CHLOROPLASTIC"/>
    <property type="match status" value="1"/>
</dbReference>
<accession>A0ABS2DRH7</accession>
<dbReference type="NCBIfam" id="TIGR00204">
    <property type="entry name" value="dxs"/>
    <property type="match status" value="1"/>
</dbReference>
<evidence type="ECO:0000256" key="3">
    <source>
        <dbReference type="ARBA" id="ARBA00011738"/>
    </source>
</evidence>
<evidence type="ECO:0000256" key="2">
    <source>
        <dbReference type="ARBA" id="ARBA00011081"/>
    </source>
</evidence>
<dbReference type="InterPro" id="IPR049557">
    <property type="entry name" value="Transketolase_CS"/>
</dbReference>
<evidence type="ECO:0000256" key="8">
    <source>
        <dbReference type="ARBA" id="ARBA00023052"/>
    </source>
</evidence>
<feature type="binding site" evidence="10">
    <location>
        <position position="195"/>
    </location>
    <ligand>
        <name>Mg(2+)</name>
        <dbReference type="ChEBI" id="CHEBI:18420"/>
    </ligand>
</feature>
<dbReference type="InterPro" id="IPR005475">
    <property type="entry name" value="Transketolase-like_Pyr-bd"/>
</dbReference>
<gene>
    <name evidence="10 12" type="primary">dxs</name>
    <name evidence="12" type="ORF">H6A60_05380</name>
</gene>
<dbReference type="PROSITE" id="PS00802">
    <property type="entry name" value="TRANSKETOLASE_2"/>
    <property type="match status" value="1"/>
</dbReference>
<organism evidence="12 13">
    <name type="scientific">Sutterella massiliensis</name>
    <dbReference type="NCBI Taxonomy" id="1816689"/>
    <lineage>
        <taxon>Bacteria</taxon>
        <taxon>Pseudomonadati</taxon>
        <taxon>Pseudomonadota</taxon>
        <taxon>Betaproteobacteria</taxon>
        <taxon>Burkholderiales</taxon>
        <taxon>Sutterellaceae</taxon>
        <taxon>Sutterella</taxon>
    </lineage>
</organism>
<dbReference type="InterPro" id="IPR020826">
    <property type="entry name" value="Transketolase_BS"/>
</dbReference>
<dbReference type="PROSITE" id="PS00801">
    <property type="entry name" value="TRANSKETOLASE_1"/>
    <property type="match status" value="1"/>
</dbReference>